<proteinExistence type="predicted"/>
<feature type="domain" description="NADH:ubiquinone oxidoreductase intermediate-associated protein 30" evidence="3">
    <location>
        <begin position="483"/>
        <end position="572"/>
    </location>
</feature>
<keyword evidence="4" id="KW-0378">Hydrolase</keyword>
<dbReference type="Pfam" id="PF08547">
    <property type="entry name" value="CIA30"/>
    <property type="match status" value="1"/>
</dbReference>
<comment type="caution">
    <text evidence="4">The sequence shown here is derived from an EMBL/GenBank/DDBJ whole genome shotgun (WGS) entry which is preliminary data.</text>
</comment>
<evidence type="ECO:0000313" key="4">
    <source>
        <dbReference type="EMBL" id="MBB6228714.1"/>
    </source>
</evidence>
<dbReference type="PANTHER" id="PTHR43135">
    <property type="entry name" value="ALPHA-D-RIBOSE 1-METHYLPHOSPHONATE 5-TRIPHOSPHATE DIPHOSPHATASE"/>
    <property type="match status" value="1"/>
</dbReference>
<protein>
    <submittedName>
        <fullName evidence="4">Imidazolonepropionase-like amidohydrolase</fullName>
    </submittedName>
</protein>
<dbReference type="EMBL" id="JACIIV010000023">
    <property type="protein sequence ID" value="MBB6228714.1"/>
    <property type="molecule type" value="Genomic_DNA"/>
</dbReference>
<dbReference type="Gene3D" id="2.60.120.430">
    <property type="entry name" value="Galactose-binding lectin"/>
    <property type="match status" value="1"/>
</dbReference>
<dbReference type="SUPFAM" id="SSF51556">
    <property type="entry name" value="Metallo-dependent hydrolases"/>
    <property type="match status" value="1"/>
</dbReference>
<evidence type="ECO:0000313" key="5">
    <source>
        <dbReference type="Proteomes" id="UP000538147"/>
    </source>
</evidence>
<dbReference type="Gene3D" id="3.40.50.10910">
    <property type="entry name" value="Amidohydrolase"/>
    <property type="match status" value="1"/>
</dbReference>
<dbReference type="InterPro" id="IPR006680">
    <property type="entry name" value="Amidohydro-rel"/>
</dbReference>
<dbReference type="AlphaFoldDB" id="A0A841L826"/>
<accession>A0A841L826</accession>
<gene>
    <name evidence="4" type="ORF">FHS79_002905</name>
</gene>
<sequence>MMPSKTALLATALFPLMASAALAAGPVTAITGAMVFDGTGAAPTAATVWIEDGRIKALGPDVKVPRGATRIDARGKALLPGFLDVHTHWTPGGAPNTTPQIATAYVKAGVTTVNDFHQQPESYAPRREWLKQLATPHVHFAARVSTPGGHGADWGDQSTTIWVSTPEAARAAVQSLDAYKPDLIKAFADGWRYGTSPDNTSMDEWTLQALSQEAHKRGWPVLTHTVTVERGLVAARGEVDSLAHGLQDRPISAAEVAAIKASGMAMAPTLAVYNPDKPRATPVDPADPRYVQSVRKFGYALQNVKALFDAGVPIALGTDAGMPGTPHGVSTLQEMELLVKAGLSPAQALVAGTATSARVMRLDGDRGTISPGKRADIVLIDGKPWDQIADVHKISHVFIDGRLVSGAGAAPMPAANSANRLPAVTVTALIDDFERTDRRSALDTLRLETPDGGHDRTVEITQVVPRDGGGKALALSARMAVKEAPYAGFAVPLTRGSVVPVDVSSFKGVRFDLKGDGDYRIRINGLDGAWEAAVTGAEQWASKEIPFSAFKPVARGRQGGASWTGQDVTQVELGGTRPGGQRMWLQVDNISFY</sequence>
<dbReference type="Gene3D" id="2.30.40.10">
    <property type="entry name" value="Urease, subunit C, domain 1"/>
    <property type="match status" value="1"/>
</dbReference>
<dbReference type="Gene3D" id="1.20.58.520">
    <property type="entry name" value="Amidohydrolase"/>
    <property type="match status" value="1"/>
</dbReference>
<dbReference type="InterPro" id="IPR032466">
    <property type="entry name" value="Metal_Hydrolase"/>
</dbReference>
<feature type="signal peptide" evidence="1">
    <location>
        <begin position="1"/>
        <end position="23"/>
    </location>
</feature>
<evidence type="ECO:0000259" key="2">
    <source>
        <dbReference type="Pfam" id="PF01979"/>
    </source>
</evidence>
<dbReference type="InterPro" id="IPR051781">
    <property type="entry name" value="Metallo-dep_Hydrolase"/>
</dbReference>
<dbReference type="SUPFAM" id="SSF49785">
    <property type="entry name" value="Galactose-binding domain-like"/>
    <property type="match status" value="1"/>
</dbReference>
<dbReference type="InterPro" id="IPR008979">
    <property type="entry name" value="Galactose-bd-like_sf"/>
</dbReference>
<dbReference type="Gene3D" id="3.30.110.90">
    <property type="entry name" value="Amidohydrolase"/>
    <property type="match status" value="1"/>
</dbReference>
<feature type="chain" id="PRO_5033017213" evidence="1">
    <location>
        <begin position="24"/>
        <end position="593"/>
    </location>
</feature>
<dbReference type="Proteomes" id="UP000538147">
    <property type="component" value="Unassembled WGS sequence"/>
</dbReference>
<keyword evidence="5" id="KW-1185">Reference proteome</keyword>
<reference evidence="4 5" key="1">
    <citation type="submission" date="2020-08" db="EMBL/GenBank/DDBJ databases">
        <title>Genomic Encyclopedia of Type Strains, Phase IV (KMG-IV): sequencing the most valuable type-strain genomes for metagenomic binning, comparative biology and taxonomic classification.</title>
        <authorList>
            <person name="Goeker M."/>
        </authorList>
    </citation>
    <scope>NUCLEOTIDE SEQUENCE [LARGE SCALE GENOMIC DNA]</scope>
    <source>
        <strain evidence="4 5">DSM 102189</strain>
    </source>
</reference>
<dbReference type="InterPro" id="IPR013857">
    <property type="entry name" value="NADH-UbQ_OxRdtase-assoc_prot30"/>
</dbReference>
<dbReference type="PANTHER" id="PTHR43135:SF3">
    <property type="entry name" value="ALPHA-D-RIBOSE 1-METHYLPHOSPHONATE 5-TRIPHOSPHATE DIPHOSPHATASE"/>
    <property type="match status" value="1"/>
</dbReference>
<dbReference type="InterPro" id="IPR011059">
    <property type="entry name" value="Metal-dep_hydrolase_composite"/>
</dbReference>
<dbReference type="SUPFAM" id="SSF51338">
    <property type="entry name" value="Composite domain of metallo-dependent hydrolases"/>
    <property type="match status" value="1"/>
</dbReference>
<name>A0A841L826_9SPHN</name>
<dbReference type="GO" id="GO:0016810">
    <property type="term" value="F:hydrolase activity, acting on carbon-nitrogen (but not peptide) bonds"/>
    <property type="evidence" value="ECO:0007669"/>
    <property type="project" value="InterPro"/>
</dbReference>
<evidence type="ECO:0000259" key="3">
    <source>
        <dbReference type="Pfam" id="PF08547"/>
    </source>
</evidence>
<evidence type="ECO:0000256" key="1">
    <source>
        <dbReference type="SAM" id="SignalP"/>
    </source>
</evidence>
<organism evidence="4 5">
    <name type="scientific">Polymorphobacter multimanifer</name>
    <dbReference type="NCBI Taxonomy" id="1070431"/>
    <lineage>
        <taxon>Bacteria</taxon>
        <taxon>Pseudomonadati</taxon>
        <taxon>Pseudomonadota</taxon>
        <taxon>Alphaproteobacteria</taxon>
        <taxon>Sphingomonadales</taxon>
        <taxon>Sphingosinicellaceae</taxon>
        <taxon>Polymorphobacter</taxon>
    </lineage>
</organism>
<keyword evidence="1" id="KW-0732">Signal</keyword>
<dbReference type="RefSeq" id="WP_184201559.1">
    <property type="nucleotide sequence ID" value="NZ_JACIIV010000023.1"/>
</dbReference>
<feature type="domain" description="Amidohydrolase-related" evidence="2">
    <location>
        <begin position="78"/>
        <end position="404"/>
    </location>
</feature>
<dbReference type="Pfam" id="PF01979">
    <property type="entry name" value="Amidohydro_1"/>
    <property type="match status" value="1"/>
</dbReference>